<evidence type="ECO:0000256" key="1">
    <source>
        <dbReference type="ARBA" id="ARBA00008857"/>
    </source>
</evidence>
<dbReference type="InterPro" id="IPR010998">
    <property type="entry name" value="Integrase_recombinase_N"/>
</dbReference>
<dbReference type="InterPro" id="IPR013762">
    <property type="entry name" value="Integrase-like_cat_sf"/>
</dbReference>
<dbReference type="RefSeq" id="WP_377786934.1">
    <property type="nucleotide sequence ID" value="NZ_JBHLYQ010000001.1"/>
</dbReference>
<evidence type="ECO:0000259" key="4">
    <source>
        <dbReference type="PROSITE" id="PS51898"/>
    </source>
</evidence>
<sequence>MPALPSALSATPVFEQWAGTWLADVAHLRPSSHARAASAVRAQLIPVFGPTPIDQITAADVRRWVARQVADGSAPATVTRSLRVLGACLQVAADDGLIQANPARGIRPPAQQRHEQRFLTPAEVARLAGAIDPRYQALVYLAAYGGLRIGELCGLRVGHLDLAKRQFRVVEQIVEVSGRLHAGPPKTAAGRRSVPIPTMLCDQLTPHIAGRPDDAHVFTAPEGGPIRRTLWAARFFRPAVETAGLAPLRIHDLRHTAVALWIAAGASTLAVTRWAGHSSSAFVLDRYGHLLDGPAATTTARLDQMARTATG</sequence>
<dbReference type="EMBL" id="JBHLYQ010000001">
    <property type="protein sequence ID" value="MFC0080580.1"/>
    <property type="molecule type" value="Genomic_DNA"/>
</dbReference>
<dbReference type="CDD" id="cd01189">
    <property type="entry name" value="INT_ICEBs1_C_like"/>
    <property type="match status" value="1"/>
</dbReference>
<dbReference type="Proteomes" id="UP001589788">
    <property type="component" value="Unassembled WGS sequence"/>
</dbReference>
<name>A0ABV6BYU0_9ACTN</name>
<proteinExistence type="inferred from homology"/>
<comment type="similarity">
    <text evidence="1">Belongs to the 'phage' integrase family.</text>
</comment>
<accession>A0ABV6BYU0</accession>
<dbReference type="Gene3D" id="1.10.443.10">
    <property type="entry name" value="Intergrase catalytic core"/>
    <property type="match status" value="1"/>
</dbReference>
<dbReference type="Pfam" id="PF00589">
    <property type="entry name" value="Phage_integrase"/>
    <property type="match status" value="1"/>
</dbReference>
<dbReference type="PANTHER" id="PTHR30349:SF64">
    <property type="entry name" value="PROPHAGE INTEGRASE INTD-RELATED"/>
    <property type="match status" value="1"/>
</dbReference>
<keyword evidence="3" id="KW-0233">DNA recombination</keyword>
<dbReference type="Pfam" id="PF22022">
    <property type="entry name" value="Phage_int_M"/>
    <property type="match status" value="1"/>
</dbReference>
<dbReference type="PROSITE" id="PS51898">
    <property type="entry name" value="TYR_RECOMBINASE"/>
    <property type="match status" value="1"/>
</dbReference>
<reference evidence="5 6" key="1">
    <citation type="submission" date="2024-09" db="EMBL/GenBank/DDBJ databases">
        <authorList>
            <person name="Sun Q."/>
            <person name="Mori K."/>
        </authorList>
    </citation>
    <scope>NUCLEOTIDE SEQUENCE [LARGE SCALE GENOMIC DNA]</scope>
    <source>
        <strain evidence="5 6">JCM 15389</strain>
    </source>
</reference>
<evidence type="ECO:0000313" key="5">
    <source>
        <dbReference type="EMBL" id="MFC0080580.1"/>
    </source>
</evidence>
<dbReference type="InterPro" id="IPR050090">
    <property type="entry name" value="Tyrosine_recombinase_XerCD"/>
</dbReference>
<dbReference type="InterPro" id="IPR011010">
    <property type="entry name" value="DNA_brk_join_enz"/>
</dbReference>
<dbReference type="InterPro" id="IPR053876">
    <property type="entry name" value="Phage_int_M"/>
</dbReference>
<comment type="caution">
    <text evidence="5">The sequence shown here is derived from an EMBL/GenBank/DDBJ whole genome shotgun (WGS) entry which is preliminary data.</text>
</comment>
<dbReference type="InterPro" id="IPR002104">
    <property type="entry name" value="Integrase_catalytic"/>
</dbReference>
<evidence type="ECO:0000313" key="6">
    <source>
        <dbReference type="Proteomes" id="UP001589788"/>
    </source>
</evidence>
<dbReference type="Gene3D" id="1.10.150.130">
    <property type="match status" value="1"/>
</dbReference>
<gene>
    <name evidence="5" type="ORF">ACFFRE_00205</name>
</gene>
<dbReference type="PANTHER" id="PTHR30349">
    <property type="entry name" value="PHAGE INTEGRASE-RELATED"/>
    <property type="match status" value="1"/>
</dbReference>
<dbReference type="SUPFAM" id="SSF56349">
    <property type="entry name" value="DNA breaking-rejoining enzymes"/>
    <property type="match status" value="1"/>
</dbReference>
<keyword evidence="2" id="KW-0238">DNA-binding</keyword>
<organism evidence="5 6">
    <name type="scientific">Aciditerrimonas ferrireducens</name>
    <dbReference type="NCBI Taxonomy" id="667306"/>
    <lineage>
        <taxon>Bacteria</taxon>
        <taxon>Bacillati</taxon>
        <taxon>Actinomycetota</taxon>
        <taxon>Acidimicrobiia</taxon>
        <taxon>Acidimicrobiales</taxon>
        <taxon>Acidimicrobiaceae</taxon>
        <taxon>Aciditerrimonas</taxon>
    </lineage>
</organism>
<evidence type="ECO:0000256" key="2">
    <source>
        <dbReference type="ARBA" id="ARBA00023125"/>
    </source>
</evidence>
<keyword evidence="6" id="KW-1185">Reference proteome</keyword>
<protein>
    <submittedName>
        <fullName evidence="5">Tyrosine-type recombinase/integrase</fullName>
    </submittedName>
</protein>
<evidence type="ECO:0000256" key="3">
    <source>
        <dbReference type="ARBA" id="ARBA00023172"/>
    </source>
</evidence>
<feature type="domain" description="Tyr recombinase" evidence="4">
    <location>
        <begin position="114"/>
        <end position="307"/>
    </location>
</feature>